<dbReference type="Proteomes" id="UP001367676">
    <property type="component" value="Unassembled WGS sequence"/>
</dbReference>
<gene>
    <name evidence="2" type="ORF">V9T40_005434</name>
</gene>
<sequence>MREQHESTQNAISSASSINSIFSSKPVQNRGSSLERSHAKVIHQSPAELRRANNERHPMELLRRLALDDLRHRQGVTDNDNESFPPPTRLRHHTPLHDSSTAI</sequence>
<accession>A0AAN9TF40</accession>
<feature type="compositionally biased region" description="Low complexity" evidence="1">
    <location>
        <begin position="10"/>
        <end position="24"/>
    </location>
</feature>
<protein>
    <submittedName>
        <fullName evidence="2">Uncharacterized protein</fullName>
    </submittedName>
</protein>
<evidence type="ECO:0000313" key="3">
    <source>
        <dbReference type="Proteomes" id="UP001367676"/>
    </source>
</evidence>
<reference evidence="2 3" key="1">
    <citation type="submission" date="2024-03" db="EMBL/GenBank/DDBJ databases">
        <title>Adaptation during the transition from Ophiocordyceps entomopathogen to insect associate is accompanied by gene loss and intensified selection.</title>
        <authorList>
            <person name="Ward C.M."/>
            <person name="Onetto C.A."/>
            <person name="Borneman A.R."/>
        </authorList>
    </citation>
    <scope>NUCLEOTIDE SEQUENCE [LARGE SCALE GENOMIC DNA]</scope>
    <source>
        <strain evidence="2">AWRI1</strain>
        <tissue evidence="2">Single Adult Female</tissue>
    </source>
</reference>
<evidence type="ECO:0000313" key="2">
    <source>
        <dbReference type="EMBL" id="KAK7588189.1"/>
    </source>
</evidence>
<name>A0AAN9TF40_9HEMI</name>
<comment type="caution">
    <text evidence="2">The sequence shown here is derived from an EMBL/GenBank/DDBJ whole genome shotgun (WGS) entry which is preliminary data.</text>
</comment>
<proteinExistence type="predicted"/>
<dbReference type="AlphaFoldDB" id="A0AAN9TF40"/>
<feature type="region of interest" description="Disordered" evidence="1">
    <location>
        <begin position="72"/>
        <end position="103"/>
    </location>
</feature>
<dbReference type="EMBL" id="JBBCAQ010000023">
    <property type="protein sequence ID" value="KAK7588189.1"/>
    <property type="molecule type" value="Genomic_DNA"/>
</dbReference>
<organism evidence="2 3">
    <name type="scientific">Parthenolecanium corni</name>
    <dbReference type="NCBI Taxonomy" id="536013"/>
    <lineage>
        <taxon>Eukaryota</taxon>
        <taxon>Metazoa</taxon>
        <taxon>Ecdysozoa</taxon>
        <taxon>Arthropoda</taxon>
        <taxon>Hexapoda</taxon>
        <taxon>Insecta</taxon>
        <taxon>Pterygota</taxon>
        <taxon>Neoptera</taxon>
        <taxon>Paraneoptera</taxon>
        <taxon>Hemiptera</taxon>
        <taxon>Sternorrhyncha</taxon>
        <taxon>Coccoidea</taxon>
        <taxon>Coccidae</taxon>
        <taxon>Parthenolecanium</taxon>
    </lineage>
</organism>
<feature type="region of interest" description="Disordered" evidence="1">
    <location>
        <begin position="1"/>
        <end position="56"/>
    </location>
</feature>
<evidence type="ECO:0000256" key="1">
    <source>
        <dbReference type="SAM" id="MobiDB-lite"/>
    </source>
</evidence>
<keyword evidence="3" id="KW-1185">Reference proteome</keyword>